<dbReference type="PANTHER" id="PTHR44591">
    <property type="entry name" value="STRESS RESPONSE REGULATOR PROTEIN 1"/>
    <property type="match status" value="1"/>
</dbReference>
<dbReference type="InterPro" id="IPR050595">
    <property type="entry name" value="Bact_response_regulator"/>
</dbReference>
<gene>
    <name evidence="3" type="ORF">METZ01_LOCUS411681</name>
</gene>
<organism evidence="3">
    <name type="scientific">marine metagenome</name>
    <dbReference type="NCBI Taxonomy" id="408172"/>
    <lineage>
        <taxon>unclassified sequences</taxon>
        <taxon>metagenomes</taxon>
        <taxon>ecological metagenomes</taxon>
    </lineage>
</organism>
<dbReference type="PROSITE" id="PS50110">
    <property type="entry name" value="RESPONSE_REGULATORY"/>
    <property type="match status" value="1"/>
</dbReference>
<dbReference type="GO" id="GO:0000160">
    <property type="term" value="P:phosphorelay signal transduction system"/>
    <property type="evidence" value="ECO:0007669"/>
    <property type="project" value="InterPro"/>
</dbReference>
<dbReference type="CDD" id="cd00156">
    <property type="entry name" value="REC"/>
    <property type="match status" value="1"/>
</dbReference>
<feature type="domain" description="Response regulatory" evidence="2">
    <location>
        <begin position="1"/>
        <end position="113"/>
    </location>
</feature>
<dbReference type="SUPFAM" id="SSF52172">
    <property type="entry name" value="CheY-like"/>
    <property type="match status" value="1"/>
</dbReference>
<keyword evidence="1" id="KW-0597">Phosphoprotein</keyword>
<reference evidence="3" key="1">
    <citation type="submission" date="2018-05" db="EMBL/GenBank/DDBJ databases">
        <authorList>
            <person name="Lanie J.A."/>
            <person name="Ng W.-L."/>
            <person name="Kazmierczak K.M."/>
            <person name="Andrzejewski T.M."/>
            <person name="Davidsen T.M."/>
            <person name="Wayne K.J."/>
            <person name="Tettelin H."/>
            <person name="Glass J.I."/>
            <person name="Rusch D."/>
            <person name="Podicherti R."/>
            <person name="Tsui H.-C.T."/>
            <person name="Winkler M.E."/>
        </authorList>
    </citation>
    <scope>NUCLEOTIDE SEQUENCE</scope>
</reference>
<feature type="non-terminal residue" evidence="3">
    <location>
        <position position="1"/>
    </location>
</feature>
<name>A0A382WIZ8_9ZZZZ</name>
<dbReference type="EMBL" id="UINC01160273">
    <property type="protein sequence ID" value="SVD58827.1"/>
    <property type="molecule type" value="Genomic_DNA"/>
</dbReference>
<sequence>VDDEPHIRDLLRKYLEMEHYMVDLAADGQEAWRKLANMDYNCVILDLKMPGMSGPELYQRMQSISEILASEVVFISGETVSPDTREFVSQTGNPLLTKPFNLEEMLQAVQNLWDRMPVTT</sequence>
<evidence type="ECO:0000256" key="1">
    <source>
        <dbReference type="ARBA" id="ARBA00022553"/>
    </source>
</evidence>
<accession>A0A382WIZ8</accession>
<dbReference type="AlphaFoldDB" id="A0A382WIZ8"/>
<dbReference type="InterPro" id="IPR001789">
    <property type="entry name" value="Sig_transdc_resp-reg_receiver"/>
</dbReference>
<evidence type="ECO:0000313" key="3">
    <source>
        <dbReference type="EMBL" id="SVD58827.1"/>
    </source>
</evidence>
<dbReference type="Pfam" id="PF00072">
    <property type="entry name" value="Response_reg"/>
    <property type="match status" value="1"/>
</dbReference>
<protein>
    <recommendedName>
        <fullName evidence="2">Response regulatory domain-containing protein</fullName>
    </recommendedName>
</protein>
<evidence type="ECO:0000259" key="2">
    <source>
        <dbReference type="PROSITE" id="PS50110"/>
    </source>
</evidence>
<dbReference type="PANTHER" id="PTHR44591:SF3">
    <property type="entry name" value="RESPONSE REGULATORY DOMAIN-CONTAINING PROTEIN"/>
    <property type="match status" value="1"/>
</dbReference>
<dbReference type="Gene3D" id="3.40.50.2300">
    <property type="match status" value="1"/>
</dbReference>
<dbReference type="SMART" id="SM00448">
    <property type="entry name" value="REC"/>
    <property type="match status" value="1"/>
</dbReference>
<dbReference type="InterPro" id="IPR011006">
    <property type="entry name" value="CheY-like_superfamily"/>
</dbReference>
<proteinExistence type="predicted"/>